<dbReference type="PANTHER" id="PTHR43002">
    <property type="entry name" value="GLYCOGEN DEBRANCHING ENZYME"/>
    <property type="match status" value="1"/>
</dbReference>
<dbReference type="GO" id="GO:0005975">
    <property type="term" value="P:carbohydrate metabolic process"/>
    <property type="evidence" value="ECO:0007669"/>
    <property type="project" value="InterPro"/>
</dbReference>
<dbReference type="AlphaFoldDB" id="A0A4R8M510"/>
<feature type="compositionally biased region" description="Low complexity" evidence="2">
    <location>
        <begin position="178"/>
        <end position="189"/>
    </location>
</feature>
<dbReference type="InterPro" id="IPR013783">
    <property type="entry name" value="Ig-like_fold"/>
</dbReference>
<evidence type="ECO:0000313" key="5">
    <source>
        <dbReference type="Proteomes" id="UP000295509"/>
    </source>
</evidence>
<dbReference type="GO" id="GO:0004553">
    <property type="term" value="F:hydrolase activity, hydrolyzing O-glycosyl compounds"/>
    <property type="evidence" value="ECO:0007669"/>
    <property type="project" value="InterPro"/>
</dbReference>
<sequence length="231" mass="26124">MSAGFEDLPASGYRNSAASRFPPGATVVPERVNFSIFCRHATHAELLLYAAPDSREPFQVITLSPEHNRTFFYWHVLAEDLPPHTCYTRRMGGPRDTQFTGRTFDPANELLDPYTRAVATDLWLRRPADDRTRARHTTNRAIVTNPLPAFAMRPWRDLNDAVIYELHVGGFTRDRSSADAAGGASSIRRSIVRATSPRPENGLRSSMTKVTWMRAAWWSSKKTKARHQRAV</sequence>
<feature type="region of interest" description="Disordered" evidence="2">
    <location>
        <begin position="175"/>
        <end position="204"/>
    </location>
</feature>
<dbReference type="EMBL" id="SORE01000001">
    <property type="protein sequence ID" value="TDY54902.1"/>
    <property type="molecule type" value="Genomic_DNA"/>
</dbReference>
<accession>A0A4R8M510</accession>
<keyword evidence="5" id="KW-1185">Reference proteome</keyword>
<dbReference type="CDD" id="cd02856">
    <property type="entry name" value="E_set_GDE_Isoamylase_N"/>
    <property type="match status" value="1"/>
</dbReference>
<evidence type="ECO:0000256" key="2">
    <source>
        <dbReference type="SAM" id="MobiDB-lite"/>
    </source>
</evidence>
<dbReference type="Proteomes" id="UP000295509">
    <property type="component" value="Unassembled WGS sequence"/>
</dbReference>
<reference evidence="4 5" key="1">
    <citation type="submission" date="2019-03" db="EMBL/GenBank/DDBJ databases">
        <title>Genomic Encyclopedia of Type Strains, Phase III (KMG-III): the genomes of soil and plant-associated and newly described type strains.</title>
        <authorList>
            <person name="Whitman W."/>
        </authorList>
    </citation>
    <scope>NUCLEOTIDE SEQUENCE [LARGE SCALE GENOMIC DNA]</scope>
    <source>
        <strain evidence="4 5">LMG 29544</strain>
    </source>
</reference>
<gene>
    <name evidence="4" type="ORF">BX592_101358</name>
</gene>
<evidence type="ECO:0000313" key="4">
    <source>
        <dbReference type="EMBL" id="TDY54902.1"/>
    </source>
</evidence>
<name>A0A4R8M510_9BURK</name>
<evidence type="ECO:0000256" key="1">
    <source>
        <dbReference type="ARBA" id="ARBA00008061"/>
    </source>
</evidence>
<dbReference type="InterPro" id="IPR004193">
    <property type="entry name" value="Glyco_hydro_13_N"/>
</dbReference>
<comment type="similarity">
    <text evidence="1">Belongs to the glycosyl hydrolase 13 family.</text>
</comment>
<dbReference type="RefSeq" id="WP_243849239.1">
    <property type="nucleotide sequence ID" value="NZ_JBHLUW010000027.1"/>
</dbReference>
<dbReference type="Gene3D" id="2.60.40.10">
    <property type="entry name" value="Immunoglobulins"/>
    <property type="match status" value="1"/>
</dbReference>
<organism evidence="4 5">
    <name type="scientific">Paraburkholderia rhizosphaerae</name>
    <dbReference type="NCBI Taxonomy" id="480658"/>
    <lineage>
        <taxon>Bacteria</taxon>
        <taxon>Pseudomonadati</taxon>
        <taxon>Pseudomonadota</taxon>
        <taxon>Betaproteobacteria</taxon>
        <taxon>Burkholderiales</taxon>
        <taxon>Burkholderiaceae</taxon>
        <taxon>Paraburkholderia</taxon>
    </lineage>
</organism>
<feature type="domain" description="Glycoside hydrolase family 13 N-terminal" evidence="3">
    <location>
        <begin position="24"/>
        <end position="114"/>
    </location>
</feature>
<dbReference type="SUPFAM" id="SSF81296">
    <property type="entry name" value="E set domains"/>
    <property type="match status" value="1"/>
</dbReference>
<dbReference type="Pfam" id="PF02922">
    <property type="entry name" value="CBM_48"/>
    <property type="match status" value="1"/>
</dbReference>
<dbReference type="InterPro" id="IPR014756">
    <property type="entry name" value="Ig_E-set"/>
</dbReference>
<dbReference type="InterPro" id="IPR044505">
    <property type="entry name" value="GlgX_Isoamylase_N_E_set"/>
</dbReference>
<protein>
    <submittedName>
        <fullName evidence="4">Putative carbohydrate-binding protein with CBM48</fullName>
    </submittedName>
</protein>
<comment type="caution">
    <text evidence="4">The sequence shown here is derived from an EMBL/GenBank/DDBJ whole genome shotgun (WGS) entry which is preliminary data.</text>
</comment>
<evidence type="ECO:0000259" key="3">
    <source>
        <dbReference type="Pfam" id="PF02922"/>
    </source>
</evidence>
<proteinExistence type="inferred from homology"/>